<keyword evidence="4" id="KW-1185">Reference proteome</keyword>
<reference evidence="2 5" key="3">
    <citation type="submission" date="2016-10" db="EMBL/GenBank/DDBJ databases">
        <title>Genome sequence of Nocardia seriolae strain EM150506, isolated from Anguila japonica.</title>
        <authorList>
            <person name="Han H.-J."/>
        </authorList>
    </citation>
    <scope>NUCLEOTIDE SEQUENCE [LARGE SCALE GENOMIC DNA]</scope>
    <source>
        <strain evidence="2 5">EM150506</strain>
    </source>
</reference>
<reference evidence="3 4" key="2">
    <citation type="journal article" date="2016" name="Genome Announc.">
        <title>Draft Genome Sequence of Erythromycin- and Oxytetracycline-Sensitive Nocardia seriolae Strain U-1 (NBRC 110359).</title>
        <authorList>
            <person name="Imajoh M."/>
            <person name="Sukeda M."/>
            <person name="Shimizu M."/>
            <person name="Yamane J."/>
            <person name="Ohnishi K."/>
            <person name="Oshima S."/>
        </authorList>
    </citation>
    <scope>NUCLEOTIDE SEQUENCE [LARGE SCALE GENOMIC DNA]</scope>
    <source>
        <strain evidence="3 4">U-1</strain>
    </source>
</reference>
<sequence length="285" mass="31603">MTKTRVRAVPSVQRSQIGRILRELRKASGVTNRDVCEATGLAPDTVTKIHLGRPCKLHPPVIEAIALLYDATPDTVATLKSLVAGANTRAWWQDYGHALVKDFGVYLSFESAADRIRVYDYRVVAGLMQTPDYMAHLFQLRPERGSDADREQWAMMRQQRQALTETKERSVLLDESAIRRRIGPPATMAAQLRYLAKPGQTDVRIIPDSAGLHDGIDTGPFTILDLVAEHESIVYLEAGDQGWYAEGSDEVKGYVLSWDRIQAAALSAEESSALRLSIAKELDNG</sequence>
<evidence type="ECO:0000313" key="5">
    <source>
        <dbReference type="Proteomes" id="UP000180166"/>
    </source>
</evidence>
<organism evidence="3 4">
    <name type="scientific">Nocardia seriolae</name>
    <dbReference type="NCBI Taxonomy" id="37332"/>
    <lineage>
        <taxon>Bacteria</taxon>
        <taxon>Bacillati</taxon>
        <taxon>Actinomycetota</taxon>
        <taxon>Actinomycetes</taxon>
        <taxon>Mycobacteriales</taxon>
        <taxon>Nocardiaceae</taxon>
        <taxon>Nocardia</taxon>
    </lineage>
</organism>
<evidence type="ECO:0000313" key="4">
    <source>
        <dbReference type="Proteomes" id="UP000037179"/>
    </source>
</evidence>
<accession>A0ABC9Z463</accession>
<proteinExistence type="predicted"/>
<dbReference type="Pfam" id="PF13560">
    <property type="entry name" value="HTH_31"/>
    <property type="match status" value="1"/>
</dbReference>
<feature type="domain" description="DUF5753" evidence="1">
    <location>
        <begin position="106"/>
        <end position="273"/>
    </location>
</feature>
<dbReference type="Gene3D" id="1.10.260.40">
    <property type="entry name" value="lambda repressor-like DNA-binding domains"/>
    <property type="match status" value="1"/>
</dbReference>
<dbReference type="KEGG" id="nsr:NS506_03477"/>
<dbReference type="AlphaFoldDB" id="A0ABC9Z463"/>
<gene>
    <name evidence="2" type="ORF">NS506_03477</name>
    <name evidence="3" type="ORF">NSK11_contig00151-0001</name>
</gene>
<evidence type="ECO:0000259" key="1">
    <source>
        <dbReference type="Pfam" id="PF19054"/>
    </source>
</evidence>
<dbReference type="EMBL" id="CP017839">
    <property type="protein sequence ID" value="APA97529.1"/>
    <property type="molecule type" value="Genomic_DNA"/>
</dbReference>
<dbReference type="Pfam" id="PF19054">
    <property type="entry name" value="DUF5753"/>
    <property type="match status" value="1"/>
</dbReference>
<dbReference type="RefSeq" id="WP_033091225.1">
    <property type="nucleotide sequence ID" value="NZ_AP028458.1"/>
</dbReference>
<dbReference type="CDD" id="cd00093">
    <property type="entry name" value="HTH_XRE"/>
    <property type="match status" value="1"/>
</dbReference>
<dbReference type="Proteomes" id="UP000037179">
    <property type="component" value="Unassembled WGS sequence"/>
</dbReference>
<reference evidence="4" key="1">
    <citation type="submission" date="2015-07" db="EMBL/GenBank/DDBJ databases">
        <title>Nocardia seriolae U-1 whole genome shotgun sequence.</title>
        <authorList>
            <person name="Imajoh M."/>
            <person name="Fukumoto Y."/>
            <person name="Sukeda M."/>
            <person name="Yamane J."/>
            <person name="Yamasaki K."/>
            <person name="Shimizu M."/>
            <person name="Ohnishi K."/>
            <person name="Oshima S."/>
        </authorList>
    </citation>
    <scope>NUCLEOTIDE SEQUENCE [LARGE SCALE GENOMIC DNA]</scope>
    <source>
        <strain evidence="4">U-1</strain>
    </source>
</reference>
<evidence type="ECO:0000313" key="2">
    <source>
        <dbReference type="EMBL" id="APA97529.1"/>
    </source>
</evidence>
<dbReference type="InterPro" id="IPR010982">
    <property type="entry name" value="Lambda_DNA-bd_dom_sf"/>
</dbReference>
<evidence type="ECO:0000313" key="3">
    <source>
        <dbReference type="EMBL" id="GAP32305.1"/>
    </source>
</evidence>
<protein>
    <submittedName>
        <fullName evidence="3">XRE family transcriptional regulator</fullName>
    </submittedName>
</protein>
<dbReference type="InterPro" id="IPR001387">
    <property type="entry name" value="Cro/C1-type_HTH"/>
</dbReference>
<name>A0ABC9Z463_9NOCA</name>
<dbReference type="Proteomes" id="UP000180166">
    <property type="component" value="Chromosome"/>
</dbReference>
<dbReference type="EMBL" id="BBYQ01000151">
    <property type="protein sequence ID" value="GAP32305.1"/>
    <property type="molecule type" value="Genomic_DNA"/>
</dbReference>
<dbReference type="InterPro" id="IPR043917">
    <property type="entry name" value="DUF5753"/>
</dbReference>
<dbReference type="SUPFAM" id="SSF47413">
    <property type="entry name" value="lambda repressor-like DNA-binding domains"/>
    <property type="match status" value="1"/>
</dbReference>